<name>A0AAN8X4N8_HALRR</name>
<reference evidence="5 6" key="1">
    <citation type="submission" date="2023-11" db="EMBL/GenBank/DDBJ databases">
        <title>Halocaridina rubra genome assembly.</title>
        <authorList>
            <person name="Smith C."/>
        </authorList>
    </citation>
    <scope>NUCLEOTIDE SEQUENCE [LARGE SCALE GENOMIC DNA]</scope>
    <source>
        <strain evidence="5">EP-1</strain>
        <tissue evidence="5">Whole</tissue>
    </source>
</reference>
<feature type="repeat" description="ANK" evidence="3">
    <location>
        <begin position="156"/>
        <end position="188"/>
    </location>
</feature>
<organism evidence="5 6">
    <name type="scientific">Halocaridina rubra</name>
    <name type="common">Hawaiian red shrimp</name>
    <dbReference type="NCBI Taxonomy" id="373956"/>
    <lineage>
        <taxon>Eukaryota</taxon>
        <taxon>Metazoa</taxon>
        <taxon>Ecdysozoa</taxon>
        <taxon>Arthropoda</taxon>
        <taxon>Crustacea</taxon>
        <taxon>Multicrustacea</taxon>
        <taxon>Malacostraca</taxon>
        <taxon>Eumalacostraca</taxon>
        <taxon>Eucarida</taxon>
        <taxon>Decapoda</taxon>
        <taxon>Pleocyemata</taxon>
        <taxon>Caridea</taxon>
        <taxon>Atyoidea</taxon>
        <taxon>Atyidae</taxon>
        <taxon>Halocaridina</taxon>
    </lineage>
</organism>
<evidence type="ECO:0000313" key="5">
    <source>
        <dbReference type="EMBL" id="KAK7077836.1"/>
    </source>
</evidence>
<dbReference type="PROSITE" id="PS50297">
    <property type="entry name" value="ANK_REP_REGION"/>
    <property type="match status" value="1"/>
</dbReference>
<keyword evidence="6" id="KW-1185">Reference proteome</keyword>
<dbReference type="PROSITE" id="PS50088">
    <property type="entry name" value="ANK_REPEAT"/>
    <property type="match status" value="1"/>
</dbReference>
<dbReference type="Proteomes" id="UP001381693">
    <property type="component" value="Unassembled WGS sequence"/>
</dbReference>
<dbReference type="InterPro" id="IPR002110">
    <property type="entry name" value="Ankyrin_rpt"/>
</dbReference>
<keyword evidence="2 3" id="KW-0040">ANK repeat</keyword>
<comment type="caution">
    <text evidence="5">The sequence shown here is derived from an EMBL/GenBank/DDBJ whole genome shotgun (WGS) entry which is preliminary data.</text>
</comment>
<feature type="region of interest" description="Disordered" evidence="4">
    <location>
        <begin position="57"/>
        <end position="76"/>
    </location>
</feature>
<dbReference type="PANTHER" id="PTHR24171">
    <property type="entry name" value="ANKYRIN REPEAT DOMAIN-CONTAINING PROTEIN 39-RELATED"/>
    <property type="match status" value="1"/>
</dbReference>
<dbReference type="EMBL" id="JAXCGZ010008209">
    <property type="protein sequence ID" value="KAK7077836.1"/>
    <property type="molecule type" value="Genomic_DNA"/>
</dbReference>
<protein>
    <submittedName>
        <fullName evidence="5">Uncharacterized protein</fullName>
    </submittedName>
</protein>
<evidence type="ECO:0000313" key="6">
    <source>
        <dbReference type="Proteomes" id="UP001381693"/>
    </source>
</evidence>
<dbReference type="SUPFAM" id="SSF48403">
    <property type="entry name" value="Ankyrin repeat"/>
    <property type="match status" value="1"/>
</dbReference>
<sequence>MQLNIIVHRYVGSCKFLGTPKTKLATPVDVLQVTMRPYLVIVTLLMVAWTLVQAKDPPPDPNEPLKDPCENPAKLSQRKRNTCHAQALLSMAQKGKYKQIKKQLKLPDTAYLVTFSESTGWRKGYTALLWSAEKNCTRCMELLLNAGSVVNHQSHNFMTALYLVVESGNEHCVDLLLAKGANPNIRTRK</sequence>
<dbReference type="Pfam" id="PF12796">
    <property type="entry name" value="Ank_2"/>
    <property type="match status" value="1"/>
</dbReference>
<evidence type="ECO:0000256" key="1">
    <source>
        <dbReference type="ARBA" id="ARBA00022737"/>
    </source>
</evidence>
<dbReference type="Gene3D" id="1.25.40.20">
    <property type="entry name" value="Ankyrin repeat-containing domain"/>
    <property type="match status" value="1"/>
</dbReference>
<proteinExistence type="predicted"/>
<accession>A0AAN8X4N8</accession>
<dbReference type="AlphaFoldDB" id="A0AAN8X4N8"/>
<evidence type="ECO:0000256" key="2">
    <source>
        <dbReference type="ARBA" id="ARBA00023043"/>
    </source>
</evidence>
<keyword evidence="1" id="KW-0677">Repeat</keyword>
<feature type="non-terminal residue" evidence="5">
    <location>
        <position position="189"/>
    </location>
</feature>
<evidence type="ECO:0000256" key="4">
    <source>
        <dbReference type="SAM" id="MobiDB-lite"/>
    </source>
</evidence>
<dbReference type="InterPro" id="IPR036770">
    <property type="entry name" value="Ankyrin_rpt-contain_sf"/>
</dbReference>
<gene>
    <name evidence="5" type="ORF">SK128_027044</name>
</gene>
<dbReference type="SMART" id="SM00248">
    <property type="entry name" value="ANK"/>
    <property type="match status" value="2"/>
</dbReference>
<evidence type="ECO:0000256" key="3">
    <source>
        <dbReference type="PROSITE-ProRule" id="PRU00023"/>
    </source>
</evidence>